<dbReference type="CDD" id="cd00352">
    <property type="entry name" value="Gn_AT_II"/>
    <property type="match status" value="1"/>
</dbReference>
<dbReference type="SUPFAM" id="SSF56235">
    <property type="entry name" value="N-terminal nucleophile aminohydrolases (Ntn hydrolases)"/>
    <property type="match status" value="1"/>
</dbReference>
<dbReference type="PANTHER" id="PTHR42824">
    <property type="entry name" value="GLUTAMINE AMIDOTRANSFERASE"/>
    <property type="match status" value="1"/>
</dbReference>
<dbReference type="AlphaFoldDB" id="A0A212JI86"/>
<dbReference type="Gene3D" id="3.60.20.10">
    <property type="entry name" value="Glutamine Phosphoribosylpyrophosphate, subunit 1, domain 1"/>
    <property type="match status" value="1"/>
</dbReference>
<evidence type="ECO:0000259" key="1">
    <source>
        <dbReference type="PROSITE" id="PS51278"/>
    </source>
</evidence>
<dbReference type="PROSITE" id="PS51278">
    <property type="entry name" value="GATASE_TYPE_2"/>
    <property type="match status" value="1"/>
</dbReference>
<proteinExistence type="predicted"/>
<dbReference type="InterPro" id="IPR029055">
    <property type="entry name" value="Ntn_hydrolases_N"/>
</dbReference>
<protein>
    <recommendedName>
        <fullName evidence="1">Glutamine amidotransferase type-2 domain-containing protein</fullName>
    </recommendedName>
</protein>
<dbReference type="PANTHER" id="PTHR42824:SF1">
    <property type="entry name" value="GLUTAMINE AMIDOTRANSFERASE YAFJ-RELATED"/>
    <property type="match status" value="1"/>
</dbReference>
<accession>A0A212JI86</accession>
<gene>
    <name evidence="2" type="ORF">KL86CLO1_11139</name>
</gene>
<name>A0A212JI86_9FIRM</name>
<dbReference type="InterPro" id="IPR017932">
    <property type="entry name" value="GATase_2_dom"/>
</dbReference>
<sequence length="312" mass="34973">MCCLFGLIDYGHTLSGKQKSYIISTLATVCEARGTDATGIAYNSGGQLRIYKRPVPAHKLKFRIPNDASVIMGHTRMTTQGSEKKNYNNHPFRGTAGGKPFALAHNGVLHNDILLRRELHLPKTSIETDSFIGVQLIERQRTLGFESLRAMAEKVEGAFTFTVMDDLDALYIIKGDNPMCLCHFPKRRFYLYASTEEIMGLTLRCLGLTSEKPRKVPACCGDILRIGHGGEITNGTFNTSFLLQYRYASYCAPFYHPQTNKTAGRAKANRTYLDELKSFSMSFGYSPEEIDALADQGYEPEEIEEILYCGWT</sequence>
<dbReference type="EMBL" id="FLUN01000001">
    <property type="protein sequence ID" value="SBV99120.1"/>
    <property type="molecule type" value="Genomic_DNA"/>
</dbReference>
<evidence type="ECO:0000313" key="2">
    <source>
        <dbReference type="EMBL" id="SBV99120.1"/>
    </source>
</evidence>
<feature type="domain" description="Glutamine amidotransferase type-2" evidence="1">
    <location>
        <begin position="2"/>
        <end position="229"/>
    </location>
</feature>
<organism evidence="2">
    <name type="scientific">uncultured Eubacteriales bacterium</name>
    <dbReference type="NCBI Taxonomy" id="172733"/>
    <lineage>
        <taxon>Bacteria</taxon>
        <taxon>Bacillati</taxon>
        <taxon>Bacillota</taxon>
        <taxon>Clostridia</taxon>
        <taxon>Eubacteriales</taxon>
        <taxon>environmental samples</taxon>
    </lineage>
</organism>
<dbReference type="Pfam" id="PF13522">
    <property type="entry name" value="GATase_6"/>
    <property type="match status" value="1"/>
</dbReference>
<reference evidence="2" key="1">
    <citation type="submission" date="2016-04" db="EMBL/GenBank/DDBJ databases">
        <authorList>
            <person name="Evans L.H."/>
            <person name="Alamgir A."/>
            <person name="Owens N."/>
            <person name="Weber N.D."/>
            <person name="Virtaneva K."/>
            <person name="Barbian K."/>
            <person name="Babar A."/>
            <person name="Rosenke K."/>
        </authorList>
    </citation>
    <scope>NUCLEOTIDE SEQUENCE</scope>
    <source>
        <strain evidence="2">86</strain>
    </source>
</reference>